<sequence>MAINNYNKQPVLIMLDKKQLYLKFDNDSAKLEKFNVECQIFCAINQKIKKTLTNYICTGQESTFWCGIIVLKTFKNTCIQVQVKDYDLFKVCSSQSNVVKYLWRKNIFFESIYLHKNQLKI</sequence>
<gene>
    <name evidence="1" type="ORF">BpHYR1_025975</name>
</gene>
<evidence type="ECO:0000313" key="1">
    <source>
        <dbReference type="EMBL" id="RMZ95371.1"/>
    </source>
</evidence>
<dbReference type="Proteomes" id="UP000276133">
    <property type="component" value="Unassembled WGS sequence"/>
</dbReference>
<protein>
    <submittedName>
        <fullName evidence="1">Uncharacterized protein</fullName>
    </submittedName>
</protein>
<dbReference type="EMBL" id="REGN01012461">
    <property type="protein sequence ID" value="RMZ95371.1"/>
    <property type="molecule type" value="Genomic_DNA"/>
</dbReference>
<organism evidence="1 2">
    <name type="scientific">Brachionus plicatilis</name>
    <name type="common">Marine rotifer</name>
    <name type="synonym">Brachionus muelleri</name>
    <dbReference type="NCBI Taxonomy" id="10195"/>
    <lineage>
        <taxon>Eukaryota</taxon>
        <taxon>Metazoa</taxon>
        <taxon>Spiralia</taxon>
        <taxon>Gnathifera</taxon>
        <taxon>Rotifera</taxon>
        <taxon>Eurotatoria</taxon>
        <taxon>Monogononta</taxon>
        <taxon>Pseudotrocha</taxon>
        <taxon>Ploima</taxon>
        <taxon>Brachionidae</taxon>
        <taxon>Brachionus</taxon>
    </lineage>
</organism>
<name>A0A3M7P8F9_BRAPC</name>
<dbReference type="AlphaFoldDB" id="A0A3M7P8F9"/>
<reference evidence="1 2" key="1">
    <citation type="journal article" date="2018" name="Sci. Rep.">
        <title>Genomic signatures of local adaptation to the degree of environmental predictability in rotifers.</title>
        <authorList>
            <person name="Franch-Gras L."/>
            <person name="Hahn C."/>
            <person name="Garcia-Roger E.M."/>
            <person name="Carmona M.J."/>
            <person name="Serra M."/>
            <person name="Gomez A."/>
        </authorList>
    </citation>
    <scope>NUCLEOTIDE SEQUENCE [LARGE SCALE GENOMIC DNA]</scope>
    <source>
        <strain evidence="1">HYR1</strain>
    </source>
</reference>
<comment type="caution">
    <text evidence="1">The sequence shown here is derived from an EMBL/GenBank/DDBJ whole genome shotgun (WGS) entry which is preliminary data.</text>
</comment>
<evidence type="ECO:0000313" key="2">
    <source>
        <dbReference type="Proteomes" id="UP000276133"/>
    </source>
</evidence>
<keyword evidence="2" id="KW-1185">Reference proteome</keyword>
<accession>A0A3M7P8F9</accession>
<proteinExistence type="predicted"/>